<keyword evidence="7 8" id="KW-0472">Membrane</keyword>
<feature type="transmembrane region" description="Helical" evidence="8">
    <location>
        <begin position="389"/>
        <end position="420"/>
    </location>
</feature>
<feature type="transmembrane region" description="Helical" evidence="8">
    <location>
        <begin position="355"/>
        <end position="383"/>
    </location>
</feature>
<dbReference type="GO" id="GO:0008324">
    <property type="term" value="F:monoatomic cation transmembrane transporter activity"/>
    <property type="evidence" value="ECO:0007669"/>
    <property type="project" value="InterPro"/>
</dbReference>
<dbReference type="InterPro" id="IPR004763">
    <property type="entry name" value="CusA-like"/>
</dbReference>
<feature type="transmembrane region" description="Helical" evidence="8">
    <location>
        <begin position="486"/>
        <end position="509"/>
    </location>
</feature>
<evidence type="ECO:0000256" key="6">
    <source>
        <dbReference type="ARBA" id="ARBA00022989"/>
    </source>
</evidence>
<comment type="caution">
    <text evidence="9">The sequence shown here is derived from an EMBL/GenBank/DDBJ whole genome shotgun (WGS) entry which is preliminary data.</text>
</comment>
<dbReference type="PRINTS" id="PR00702">
    <property type="entry name" value="ACRIFLAVINRP"/>
</dbReference>
<evidence type="ECO:0000313" key="9">
    <source>
        <dbReference type="EMBL" id="EMR12105.1"/>
    </source>
</evidence>
<comment type="similarity">
    <text evidence="2">Belongs to the resistance-nodulation-cell division (RND) (TC 2.A.6) family.</text>
</comment>
<dbReference type="Gene3D" id="3.30.2090.10">
    <property type="entry name" value="Multidrug efflux transporter AcrB TolC docking domain, DN and DC subdomains"/>
    <property type="match status" value="2"/>
</dbReference>
<dbReference type="InterPro" id="IPR027463">
    <property type="entry name" value="AcrB_DN_DC_subdom"/>
</dbReference>
<dbReference type="Gene3D" id="1.20.1640.10">
    <property type="entry name" value="Multidrug efflux transporter AcrB transmembrane domain"/>
    <property type="match status" value="2"/>
</dbReference>
<dbReference type="InterPro" id="IPR001036">
    <property type="entry name" value="Acrflvin-R"/>
</dbReference>
<keyword evidence="3" id="KW-0813">Transport</keyword>
<protein>
    <submittedName>
        <fullName evidence="9">CzcA family heavy metal efflux pump</fullName>
    </submittedName>
</protein>
<dbReference type="Proteomes" id="UP000012019">
    <property type="component" value="Unassembled WGS sequence"/>
</dbReference>
<evidence type="ECO:0000256" key="1">
    <source>
        <dbReference type="ARBA" id="ARBA00004651"/>
    </source>
</evidence>
<dbReference type="GO" id="GO:0042910">
    <property type="term" value="F:xenobiotic transmembrane transporter activity"/>
    <property type="evidence" value="ECO:0007669"/>
    <property type="project" value="TreeGrafter"/>
</dbReference>
<dbReference type="SUPFAM" id="SSF82866">
    <property type="entry name" value="Multidrug efflux transporter AcrB transmembrane domain"/>
    <property type="match status" value="2"/>
</dbReference>
<dbReference type="STRING" id="1286106.MPL1_11940"/>
<dbReference type="PATRIC" id="fig|1286106.3.peg.2393"/>
<sequence>MLVTHTEGKQMLDKMIRGALENPLLIVALSILMVVIGLHSTREMPVDVFPDLTAPSVTIMTEAPGLATEEVEQQVSFPIETAVTGAADIRRVRSQAVPGLSIVWVEFDWGTDIFRARQAVTERLTQISGQLPAQVQPPTLGPITSIMGEIEFIGIAVLDPKNLMQAREFADWDLRPQLLSIPGIAQVSILGGQLRQYQVLVSPDRLRELDLSLNEIQLAVSQTNQNAGGGWISEGGRDYLIRFIGSVEAVEDLRNSVVAIRGDTPVLLRHVATVQKGAAIPVGDAGVNGKPGVMLAVLKQPQADTLWLTEQLKTIITQAEARLPEGLILEPGLFRQADFINTAVGNVVKALRDGAIFVVIVLLLFLFSVRATFISAVTIPLSLFTALWLLWWLGIGINTMTLGGLTIAIGALVDDAIIFVENIYHKLRRNHLLKQQIATKDIVFRACSEVQKPVVFSTIIIMLVFAPLFVFTGVEGRLLAPLGLAYLLAIGVSLMIALTVTPVLSAALLPSAKSLLRRGDTPLIRWCKRGYAPLLNLTLRHSGWVLVLSLMMVFIAMSSVTQMGRSFLPEFNEGSLTITATTPPGTSLETSVELGRYIETILLAMPEIQSVGRKTGRAEQDEHTQGPNMSEFEVRLASLPHGKEAFLSVLRQNLSEVRGVSFNIGQPLSHRIDHMLSGARASIAVKVFGPSLAELERIGKSIERIMTQMDGLVDVAMEPLQAQPQLRLRADREALARHGVVIDDLVSHVMTGYGGSIVSQIIEGNRRFDLVVRLDNENRSDRKKIGDLTIRSGTGELIPLRHLASITAEYGPGMILREDAQRRLIISSNISGSDLRGAVDEIQQTLAQTIDLPSGYRIEYGGQFEAEQAATRTLMWVSLMVLAGILLILSLVFRSFWLALLVMVNIPLALLGGVVSVFLMGGTLTIAALVGFVTLFGIAVRNGILLVSRYQALTREGIEVAEAVRIGSEERLIPILMTALTAGLALIPLAFGLGQPGTEIQAPMAIVILGGLISSTALNMLVLPAIYYSAAQWVR</sequence>
<dbReference type="NCBIfam" id="TIGR00914">
    <property type="entry name" value="2A0601"/>
    <property type="match status" value="1"/>
</dbReference>
<dbReference type="Gene3D" id="3.30.70.1320">
    <property type="entry name" value="Multidrug efflux transporter AcrB pore domain like"/>
    <property type="match status" value="1"/>
</dbReference>
<dbReference type="Gene3D" id="3.30.70.1430">
    <property type="entry name" value="Multidrug efflux transporter AcrB pore domain"/>
    <property type="match status" value="2"/>
</dbReference>
<keyword evidence="4" id="KW-1003">Cell membrane</keyword>
<evidence type="ECO:0000256" key="5">
    <source>
        <dbReference type="ARBA" id="ARBA00022692"/>
    </source>
</evidence>
<comment type="subcellular location">
    <subcellularLocation>
        <location evidence="1">Cell membrane</location>
        <topology evidence="1">Multi-pass membrane protein</topology>
    </subcellularLocation>
</comment>
<evidence type="ECO:0000256" key="2">
    <source>
        <dbReference type="ARBA" id="ARBA00010942"/>
    </source>
</evidence>
<feature type="transmembrane region" description="Helical" evidence="8">
    <location>
        <begin position="20"/>
        <end position="38"/>
    </location>
</feature>
<accession>M7PDX7</accession>
<evidence type="ECO:0000256" key="7">
    <source>
        <dbReference type="ARBA" id="ARBA00023136"/>
    </source>
</evidence>
<dbReference type="SUPFAM" id="SSF82693">
    <property type="entry name" value="Multidrug efflux transporter AcrB pore domain, PN1, PN2, PC1 and PC2 subdomains"/>
    <property type="match status" value="2"/>
</dbReference>
<evidence type="ECO:0000256" key="3">
    <source>
        <dbReference type="ARBA" id="ARBA00022448"/>
    </source>
</evidence>
<evidence type="ECO:0000256" key="4">
    <source>
        <dbReference type="ARBA" id="ARBA00022475"/>
    </source>
</evidence>
<proteinExistence type="inferred from homology"/>
<feature type="transmembrane region" description="Helical" evidence="8">
    <location>
        <begin position="926"/>
        <end position="947"/>
    </location>
</feature>
<dbReference type="PANTHER" id="PTHR32063">
    <property type="match status" value="1"/>
</dbReference>
<keyword evidence="6 8" id="KW-1133">Transmembrane helix</keyword>
<dbReference type="GO" id="GO:0005886">
    <property type="term" value="C:plasma membrane"/>
    <property type="evidence" value="ECO:0007669"/>
    <property type="project" value="UniProtKB-SubCell"/>
</dbReference>
<dbReference type="EMBL" id="APHR01000071">
    <property type="protein sequence ID" value="EMR12105.1"/>
    <property type="molecule type" value="Genomic_DNA"/>
</dbReference>
<gene>
    <name evidence="9" type="ORF">MPL1_11940</name>
</gene>
<evidence type="ECO:0000256" key="8">
    <source>
        <dbReference type="SAM" id="Phobius"/>
    </source>
</evidence>
<evidence type="ECO:0000313" key="10">
    <source>
        <dbReference type="Proteomes" id="UP000012019"/>
    </source>
</evidence>
<reference evidence="9 10" key="1">
    <citation type="journal article" date="2013" name="Genome Announc.">
        <title>Draft Genome Sequence of Methylophaga lonarensis MPLT, a Haloalkaliphilic (Non-Methane-Utilizing) Methylotroph.</title>
        <authorList>
            <person name="Shetty S.A."/>
            <person name="Marathe N.P."/>
            <person name="Munot H."/>
            <person name="Antony C.P."/>
            <person name="Dhotre D.P."/>
            <person name="Murrell J.C."/>
            <person name="Shouche Y.S."/>
        </authorList>
    </citation>
    <scope>NUCLEOTIDE SEQUENCE [LARGE SCALE GENOMIC DNA]</scope>
    <source>
        <strain evidence="9 10">MPL</strain>
    </source>
</reference>
<keyword evidence="10" id="KW-1185">Reference proteome</keyword>
<dbReference type="AlphaFoldDB" id="M7PDX7"/>
<dbReference type="eggNOG" id="COG3696">
    <property type="taxonomic scope" value="Bacteria"/>
</dbReference>
<dbReference type="Gene3D" id="3.30.70.1440">
    <property type="entry name" value="Multidrug efflux transporter AcrB pore domain"/>
    <property type="match status" value="1"/>
</dbReference>
<feature type="transmembrane region" description="Helical" evidence="8">
    <location>
        <begin position="454"/>
        <end position="474"/>
    </location>
</feature>
<dbReference type="SUPFAM" id="SSF82714">
    <property type="entry name" value="Multidrug efflux transporter AcrB TolC docking domain, DN and DC subdomains"/>
    <property type="match status" value="2"/>
</dbReference>
<feature type="transmembrane region" description="Helical" evidence="8">
    <location>
        <begin position="543"/>
        <end position="560"/>
    </location>
</feature>
<dbReference type="Pfam" id="PF00873">
    <property type="entry name" value="ACR_tran"/>
    <property type="match status" value="1"/>
</dbReference>
<keyword evidence="5 8" id="KW-0812">Transmembrane</keyword>
<feature type="transmembrane region" description="Helical" evidence="8">
    <location>
        <begin position="900"/>
        <end position="920"/>
    </location>
</feature>
<name>M7PDX7_9GAMM</name>
<dbReference type="PANTHER" id="PTHR32063:SF4">
    <property type="entry name" value="SLR6043 PROTEIN"/>
    <property type="match status" value="1"/>
</dbReference>
<feature type="transmembrane region" description="Helical" evidence="8">
    <location>
        <begin position="972"/>
        <end position="993"/>
    </location>
</feature>
<feature type="transmembrane region" description="Helical" evidence="8">
    <location>
        <begin position="874"/>
        <end position="893"/>
    </location>
</feature>
<feature type="transmembrane region" description="Helical" evidence="8">
    <location>
        <begin position="1005"/>
        <end position="1028"/>
    </location>
</feature>
<organism evidence="9 10">
    <name type="scientific">Methylophaga lonarensis MPL</name>
    <dbReference type="NCBI Taxonomy" id="1286106"/>
    <lineage>
        <taxon>Bacteria</taxon>
        <taxon>Pseudomonadati</taxon>
        <taxon>Pseudomonadota</taxon>
        <taxon>Gammaproteobacteria</taxon>
        <taxon>Thiotrichales</taxon>
        <taxon>Piscirickettsiaceae</taxon>
        <taxon>Methylophaga</taxon>
    </lineage>
</organism>